<proteinExistence type="predicted"/>
<dbReference type="InterPro" id="IPR051091">
    <property type="entry name" value="O-Glucosyltr/Glycosyltrsf_90"/>
</dbReference>
<name>A0A9N9L5D3_9HELO</name>
<organism evidence="3 4">
    <name type="scientific">Hymenoscyphus fraxineus</name>
    <dbReference type="NCBI Taxonomy" id="746836"/>
    <lineage>
        <taxon>Eukaryota</taxon>
        <taxon>Fungi</taxon>
        <taxon>Dikarya</taxon>
        <taxon>Ascomycota</taxon>
        <taxon>Pezizomycotina</taxon>
        <taxon>Leotiomycetes</taxon>
        <taxon>Helotiales</taxon>
        <taxon>Helotiaceae</taxon>
        <taxon>Hymenoscyphus</taxon>
    </lineage>
</organism>
<evidence type="ECO:0000313" key="3">
    <source>
        <dbReference type="EMBL" id="CAG8960386.1"/>
    </source>
</evidence>
<dbReference type="PANTHER" id="PTHR12203:SF63">
    <property type="entry name" value="GLYCOSYL TRANSFERASE CAP10 DOMAIN-CONTAINING PROTEIN"/>
    <property type="match status" value="1"/>
</dbReference>
<keyword evidence="4" id="KW-1185">Reference proteome</keyword>
<dbReference type="Proteomes" id="UP000696280">
    <property type="component" value="Unassembled WGS sequence"/>
</dbReference>
<reference evidence="3" key="1">
    <citation type="submission" date="2021-07" db="EMBL/GenBank/DDBJ databases">
        <authorList>
            <person name="Durling M."/>
        </authorList>
    </citation>
    <scope>NUCLEOTIDE SEQUENCE</scope>
</reference>
<feature type="transmembrane region" description="Helical" evidence="1">
    <location>
        <begin position="12"/>
        <end position="31"/>
    </location>
</feature>
<evidence type="ECO:0000256" key="1">
    <source>
        <dbReference type="SAM" id="Phobius"/>
    </source>
</evidence>
<dbReference type="Pfam" id="PF05686">
    <property type="entry name" value="Glyco_transf_90"/>
    <property type="match status" value="1"/>
</dbReference>
<dbReference type="PANTHER" id="PTHR12203">
    <property type="entry name" value="KDEL LYS-ASP-GLU-LEU CONTAINING - RELATED"/>
    <property type="match status" value="1"/>
</dbReference>
<protein>
    <recommendedName>
        <fullName evidence="2">Glycosyl transferase CAP10 domain-containing protein</fullName>
    </recommendedName>
</protein>
<comment type="caution">
    <text evidence="3">The sequence shown here is derived from an EMBL/GenBank/DDBJ whole genome shotgun (WGS) entry which is preliminary data.</text>
</comment>
<dbReference type="AlphaFoldDB" id="A0A9N9L5D3"/>
<keyword evidence="1" id="KW-0812">Transmembrane</keyword>
<keyword evidence="1" id="KW-1133">Transmembrane helix</keyword>
<dbReference type="SMART" id="SM00672">
    <property type="entry name" value="CAP10"/>
    <property type="match status" value="1"/>
</dbReference>
<sequence length="469" mass="53942">MAVLSTQRRKPFFRVVFTLICFVITVFFFGLDSSDDNVPYKQRGFSHEKFTNLGMGEGQCLRTFPGLTKEIDLSVARVGENGFELEKLSDDTSGLVEGRIKNNKLYIISAERRPNRDMLFERQAVLHSLHRAILTSPTPLPDTVFALSIIDSPRQNAWSFSRSNDPKIQGNYWLMPHFAFWSWPKRFIGTIDEALSKIAVVEKDMNWHGKIEKAVWRGTVWFNNLGNTQLRPKLIQATKGRDWADVQDMKWVTNGVDAENAISIEDFCKYKYIIYTEVCLTNLLRPIIPVSNGRLQKGVTYSGRLPFHQACRSIILTPPPTYLMHTTHLMRPLYSHSLPFSPSYTSSLKPSPNPRWLNSYTPENANVIFVQPDWSDLEQTIEWLRKHDDVARGIAERQRDLHVGEGGIISEAAETCYWRALIRRWAGVVREKNGTHLDSDREGDERQWGDGMRWESFVLTGTTDWARVV</sequence>
<dbReference type="EMBL" id="CAJVRL010000099">
    <property type="protein sequence ID" value="CAG8960386.1"/>
    <property type="molecule type" value="Genomic_DNA"/>
</dbReference>
<keyword evidence="1" id="KW-0472">Membrane</keyword>
<dbReference type="OrthoDB" id="202415at2759"/>
<accession>A0A9N9L5D3</accession>
<evidence type="ECO:0000313" key="4">
    <source>
        <dbReference type="Proteomes" id="UP000696280"/>
    </source>
</evidence>
<feature type="domain" description="Glycosyl transferase CAP10" evidence="2">
    <location>
        <begin position="139"/>
        <end position="432"/>
    </location>
</feature>
<gene>
    <name evidence="3" type="ORF">HYFRA_00008103</name>
</gene>
<dbReference type="InterPro" id="IPR006598">
    <property type="entry name" value="CAP10"/>
</dbReference>
<evidence type="ECO:0000259" key="2">
    <source>
        <dbReference type="SMART" id="SM00672"/>
    </source>
</evidence>